<reference evidence="2 3" key="1">
    <citation type="submission" date="2014-07" db="EMBL/GenBank/DDBJ databases">
        <title>Draft Genome Sequence of Gephyronic Acid Producer, Cystobacter violaceus Strain Cb vi76.</title>
        <authorList>
            <person name="Stevens D.C."/>
            <person name="Young J."/>
            <person name="Carmichael R."/>
            <person name="Tan J."/>
            <person name="Taylor R.E."/>
        </authorList>
    </citation>
    <scope>NUCLEOTIDE SEQUENCE [LARGE SCALE GENOMIC DNA]</scope>
    <source>
        <strain evidence="2 3">Cb vi76</strain>
    </source>
</reference>
<evidence type="ECO:0000313" key="2">
    <source>
        <dbReference type="EMBL" id="KFA87723.1"/>
    </source>
</evidence>
<dbReference type="Proteomes" id="UP000028547">
    <property type="component" value="Unassembled WGS sequence"/>
</dbReference>
<dbReference type="RefSeq" id="WP_043411345.1">
    <property type="nucleotide sequence ID" value="NZ_JPMI01000350.1"/>
</dbReference>
<evidence type="ECO:0000256" key="1">
    <source>
        <dbReference type="SAM" id="MobiDB-lite"/>
    </source>
</evidence>
<comment type="caution">
    <text evidence="2">The sequence shown here is derived from an EMBL/GenBank/DDBJ whole genome shotgun (WGS) entry which is preliminary data.</text>
</comment>
<accession>A0A084SGY8</accession>
<gene>
    <name evidence="2" type="ORF">Q664_45950</name>
</gene>
<protein>
    <submittedName>
        <fullName evidence="2">Uncharacterized protein</fullName>
    </submittedName>
</protein>
<dbReference type="AlphaFoldDB" id="A0A084SGY8"/>
<organism evidence="2 3">
    <name type="scientific">Archangium violaceum Cb vi76</name>
    <dbReference type="NCBI Taxonomy" id="1406225"/>
    <lineage>
        <taxon>Bacteria</taxon>
        <taxon>Pseudomonadati</taxon>
        <taxon>Myxococcota</taxon>
        <taxon>Myxococcia</taxon>
        <taxon>Myxococcales</taxon>
        <taxon>Cystobacterineae</taxon>
        <taxon>Archangiaceae</taxon>
        <taxon>Archangium</taxon>
    </lineage>
</organism>
<dbReference type="EMBL" id="JPMI01000350">
    <property type="protein sequence ID" value="KFA87723.1"/>
    <property type="molecule type" value="Genomic_DNA"/>
</dbReference>
<name>A0A084SGY8_9BACT</name>
<feature type="region of interest" description="Disordered" evidence="1">
    <location>
        <begin position="1"/>
        <end position="45"/>
    </location>
</feature>
<sequence length="66" mass="6951">MTVETKSLAGAKTVDTQGAEARAKGVKTGMSRKHNGMRASAQGIKAKTRIKAGKVIVNHNGTFVRV</sequence>
<evidence type="ECO:0000313" key="3">
    <source>
        <dbReference type="Proteomes" id="UP000028547"/>
    </source>
</evidence>
<proteinExistence type="predicted"/>